<evidence type="ECO:0000256" key="1">
    <source>
        <dbReference type="ARBA" id="ARBA00022737"/>
    </source>
</evidence>
<dbReference type="SUPFAM" id="SSF48403">
    <property type="entry name" value="Ankyrin repeat"/>
    <property type="match status" value="1"/>
</dbReference>
<proteinExistence type="predicted"/>
<dbReference type="AlphaFoldDB" id="A0A0K6SAQ2"/>
<dbReference type="EMBL" id="CDMZ01005254">
    <property type="protein sequence ID" value="CUC10701.1"/>
    <property type="molecule type" value="Genomic_DNA"/>
</dbReference>
<dbReference type="InterPro" id="IPR002110">
    <property type="entry name" value="Ankyrin_rpt"/>
</dbReference>
<dbReference type="InterPro" id="IPR036770">
    <property type="entry name" value="Ankyrin_rpt-contain_sf"/>
</dbReference>
<accession>A0A0K6SAQ2</accession>
<evidence type="ECO:0000256" key="3">
    <source>
        <dbReference type="SAM" id="MobiDB-lite"/>
    </source>
</evidence>
<keyword evidence="2" id="KW-0040">ANK repeat</keyword>
<feature type="compositionally biased region" description="Basic and acidic residues" evidence="3">
    <location>
        <begin position="677"/>
        <end position="693"/>
    </location>
</feature>
<evidence type="ECO:0000256" key="2">
    <source>
        <dbReference type="ARBA" id="ARBA00023043"/>
    </source>
</evidence>
<keyword evidence="1" id="KW-0677">Repeat</keyword>
<dbReference type="PANTHER" id="PTHR24198:SF165">
    <property type="entry name" value="ANKYRIN REPEAT-CONTAINING PROTEIN-RELATED"/>
    <property type="match status" value="1"/>
</dbReference>
<name>A0A0K6SAQ2_9ALVE</name>
<dbReference type="PhylomeDB" id="A0A0K6SAQ2"/>
<organism evidence="4">
    <name type="scientific">Chromera velia CCMP2878</name>
    <dbReference type="NCBI Taxonomy" id="1169474"/>
    <lineage>
        <taxon>Eukaryota</taxon>
        <taxon>Sar</taxon>
        <taxon>Alveolata</taxon>
        <taxon>Colpodellida</taxon>
        <taxon>Chromeraceae</taxon>
        <taxon>Chromera</taxon>
    </lineage>
</organism>
<feature type="region of interest" description="Disordered" evidence="3">
    <location>
        <begin position="718"/>
        <end position="740"/>
    </location>
</feature>
<evidence type="ECO:0000313" key="4">
    <source>
        <dbReference type="EMBL" id="CUC10701.1"/>
    </source>
</evidence>
<reference evidence="4" key="1">
    <citation type="submission" date="2014-11" db="EMBL/GenBank/DDBJ databases">
        <title>Molecular phylogeny of cliff fern family Woodsiaceae with morphological implications.</title>
        <authorList>
            <person name="Shao Y.-Z."/>
            <person name="Wei R."/>
            <person name="Zhang X.-C."/>
        </authorList>
    </citation>
    <scope>NUCLEOTIDE SEQUENCE</scope>
</reference>
<feature type="region of interest" description="Disordered" evidence="3">
    <location>
        <begin position="677"/>
        <end position="701"/>
    </location>
</feature>
<gene>
    <name evidence="4" type="ORF">Cvel_11282.t2.CR1</name>
</gene>
<dbReference type="VEuPathDB" id="CryptoDB:Cvel_11282"/>
<protein>
    <submittedName>
        <fullName evidence="4">Uncharacterized protein</fullName>
    </submittedName>
</protein>
<dbReference type="PANTHER" id="PTHR24198">
    <property type="entry name" value="ANKYRIN REPEAT AND PROTEIN KINASE DOMAIN-CONTAINING PROTEIN"/>
    <property type="match status" value="1"/>
</dbReference>
<dbReference type="SMART" id="SM00248">
    <property type="entry name" value="ANK"/>
    <property type="match status" value="4"/>
</dbReference>
<dbReference type="Gene3D" id="1.25.40.20">
    <property type="entry name" value="Ankyrin repeat-containing domain"/>
    <property type="match status" value="1"/>
</dbReference>
<sequence>MRDVVRILCANGILGLRLFWKVSSLSRALAALKRDSSRLGLVSACLGLRDFVSEKEALRDLFEECFKRDDAQRVGTFLALEGVEPLFPFLLRILIERWPNAKNCLQLLTGRPVVSLCTDVPWALVPRLRKRDTLEGLLEGGVVKTNSWVHGPGGPFSPPGLFSIPLLSVLIGYGDFDCAQALLDAGGRVDMSEWAEANRSGISRTEVLSGPTPLHTLVAVLGAGKLWRGMEEARGVQKNLSAEERKKGLSLLRSLARAAKETGCLDWSTWIGLDWMGVKWLFGGGAGGCDLHWWHFGRAYEHTPLSLACVLVDREVIQILLEVGEYNQRHSGRWGSELVANAVCTDSRGCPGRHVSGDAAIAAAVEVLADGGVDLDARTLGGEAALCVAIKKGLDMTAEALIRRGASCRRLGPSNKSSVPLLEAIRMKNLPLISLLLKMRADPNETECHLLACVSVNENYNTPRDEDTFYREAVRATLTGSSPISTAIRVYAARGSAVLEDEFWSVLHLLVDAGGRCDTDPPDSPVESPLLFACLLGDSTLASFLCEKAHADPNGVGKVKILCSDIPSSCLNQIWKGTPLEFVLSDFGGDAKSYKRGEDSISVQWGLVKTLVSLGARPDLILQNDHPQNSPPNCSPEMPLGVTVSSPISRLIALSKDTRGPPLLLRIIETLPLAELQERQKEKDRDKEGDGKSDPAPLASALTVRWKEGLTALLERGWEVNRREDAAAGHGTKRGMNSNL</sequence>
<feature type="compositionally biased region" description="Basic and acidic residues" evidence="3">
    <location>
        <begin position="718"/>
        <end position="727"/>
    </location>
</feature>